<dbReference type="Proteomes" id="UP000006591">
    <property type="component" value="Chromosome 6"/>
</dbReference>
<dbReference type="PANTHER" id="PTHR10015:SF331">
    <property type="entry name" value="HEAT STRESS TRANSCRIPTION FACTOR C-2B"/>
    <property type="match status" value="1"/>
</dbReference>
<evidence type="ECO:0000256" key="7">
    <source>
        <dbReference type="ARBA" id="ARBA00023163"/>
    </source>
</evidence>
<dbReference type="Gene3D" id="1.10.10.10">
    <property type="entry name" value="Winged helix-like DNA-binding domain superfamily/Winged helix DNA-binding domain"/>
    <property type="match status" value="1"/>
</dbReference>
<keyword evidence="4" id="KW-0805">Transcription regulation</keyword>
<dbReference type="PRINTS" id="PR00056">
    <property type="entry name" value="HSFDOMAIN"/>
</dbReference>
<dbReference type="GO" id="GO:0006357">
    <property type="term" value="P:regulation of transcription by RNA polymerase II"/>
    <property type="evidence" value="ECO:0007669"/>
    <property type="project" value="TreeGrafter"/>
</dbReference>
<dbReference type="GO" id="GO:0034605">
    <property type="term" value="P:cellular response to heat"/>
    <property type="evidence" value="ECO:0007669"/>
    <property type="project" value="TreeGrafter"/>
</dbReference>
<dbReference type="Pfam" id="PF00447">
    <property type="entry name" value="HSF_DNA-bind"/>
    <property type="match status" value="1"/>
</dbReference>
<comment type="subunit">
    <text evidence="2">Homotrimer.</text>
</comment>
<dbReference type="InterPro" id="IPR036388">
    <property type="entry name" value="WH-like_DNA-bd_sf"/>
</dbReference>
<dbReference type="EnsemblPlants" id="ONIVA06G21600.1">
    <property type="protein sequence ID" value="ONIVA06G21600.1"/>
    <property type="gene ID" value="ONIVA06G21600"/>
</dbReference>
<dbReference type="InterPro" id="IPR036390">
    <property type="entry name" value="WH_DNA-bd_sf"/>
</dbReference>
<feature type="compositionally biased region" description="Gly residues" evidence="10">
    <location>
        <begin position="140"/>
        <end position="150"/>
    </location>
</feature>
<evidence type="ECO:0000313" key="12">
    <source>
        <dbReference type="EnsemblPlants" id="ONIVA06G21600.1"/>
    </source>
</evidence>
<comment type="similarity">
    <text evidence="9">Belongs to the HSF family.</text>
</comment>
<dbReference type="OMA" id="EDMTMVA"/>
<evidence type="ECO:0000256" key="8">
    <source>
        <dbReference type="ARBA" id="ARBA00023242"/>
    </source>
</evidence>
<keyword evidence="5" id="KW-0346">Stress response</keyword>
<dbReference type="Gramene" id="ONIVA06G21600.1">
    <property type="protein sequence ID" value="ONIVA06G21600.1"/>
    <property type="gene ID" value="ONIVA06G21600"/>
</dbReference>
<evidence type="ECO:0000256" key="6">
    <source>
        <dbReference type="ARBA" id="ARBA00023125"/>
    </source>
</evidence>
<evidence type="ECO:0000259" key="11">
    <source>
        <dbReference type="SMART" id="SM00415"/>
    </source>
</evidence>
<sequence>MAAAAGGGAAPFVWKTYRMVEDPGTDGVIGWGKGNNSFVVADPFVFSQTLLPAHFKHNNFSSFVRQLNTYVSLVTPSSISSSHHTPPLSALHIMLPWILSGTQLKGFRKVDPDRWEFAHASFLRGQTHLLRNIVRRGSAAAGGGGGGGGGGKRRDATADGGGGGGEEDMTMVATEVVRLKQEQRTIDDRVAAMWRRVQETERRPKQMLAFLLKVVGDRDKLHRLVGGGGNGAAATAAAAVVDNNGFADAARVGCGEKRARLLLDGDNTGAFGPDAVDFAGLYTGADMFPDVAVDAAAGYNLTVNLVKEFFDIFLQIRSNNTIQSEGVDNINRWRWTNNGMPVQSRHTTQFNGRVDSVAAKQISKA</sequence>
<dbReference type="HOGENOM" id="CLU_030308_6_1_1"/>
<dbReference type="GO" id="GO:0005634">
    <property type="term" value="C:nucleus"/>
    <property type="evidence" value="ECO:0007669"/>
    <property type="project" value="UniProtKB-SubCell"/>
</dbReference>
<dbReference type="PANTHER" id="PTHR10015">
    <property type="entry name" value="HEAT SHOCK TRANSCRIPTION FACTOR"/>
    <property type="match status" value="1"/>
</dbReference>
<dbReference type="GO" id="GO:0000978">
    <property type="term" value="F:RNA polymerase II cis-regulatory region sequence-specific DNA binding"/>
    <property type="evidence" value="ECO:0007669"/>
    <property type="project" value="TreeGrafter"/>
</dbReference>
<dbReference type="AlphaFoldDB" id="A0A0E0HSA5"/>
<feature type="region of interest" description="Disordered" evidence="10">
    <location>
        <begin position="140"/>
        <end position="168"/>
    </location>
</feature>
<evidence type="ECO:0000256" key="1">
    <source>
        <dbReference type="ARBA" id="ARBA00004123"/>
    </source>
</evidence>
<keyword evidence="13" id="KW-1185">Reference proteome</keyword>
<reference evidence="12" key="2">
    <citation type="submission" date="2018-04" db="EMBL/GenBank/DDBJ databases">
        <title>OnivRS2 (Oryza nivara Reference Sequence Version 2).</title>
        <authorList>
            <person name="Zhang J."/>
            <person name="Kudrna D."/>
            <person name="Lee S."/>
            <person name="Talag J."/>
            <person name="Rajasekar S."/>
            <person name="Welchert J."/>
            <person name="Hsing Y.-I."/>
            <person name="Wing R.A."/>
        </authorList>
    </citation>
    <scope>NUCLEOTIDE SEQUENCE [LARGE SCALE GENOMIC DNA]</scope>
    <source>
        <strain evidence="12">SL10</strain>
    </source>
</reference>
<proteinExistence type="inferred from homology"/>
<dbReference type="InterPro" id="IPR000232">
    <property type="entry name" value="HSF_DNA-bd"/>
</dbReference>
<dbReference type="eggNOG" id="KOG0627">
    <property type="taxonomic scope" value="Eukaryota"/>
</dbReference>
<keyword evidence="3" id="KW-0597">Phosphoprotein</keyword>
<protein>
    <recommendedName>
        <fullName evidence="11">HSF-type DNA-binding domain-containing protein</fullName>
    </recommendedName>
</protein>
<reference evidence="12" key="1">
    <citation type="submission" date="2015-04" db="UniProtKB">
        <authorList>
            <consortium name="EnsemblPlants"/>
        </authorList>
    </citation>
    <scope>IDENTIFICATION</scope>
    <source>
        <strain evidence="12">SL10</strain>
    </source>
</reference>
<evidence type="ECO:0000313" key="13">
    <source>
        <dbReference type="Proteomes" id="UP000006591"/>
    </source>
</evidence>
<feature type="domain" description="HSF-type DNA-binding" evidence="11">
    <location>
        <begin position="8"/>
        <end position="136"/>
    </location>
</feature>
<name>A0A0E0HSA5_ORYNI</name>
<evidence type="ECO:0000256" key="9">
    <source>
        <dbReference type="RuleBase" id="RU004020"/>
    </source>
</evidence>
<accession>A0A0E0HSA5</accession>
<keyword evidence="7" id="KW-0804">Transcription</keyword>
<dbReference type="STRING" id="4536.A0A0E0HSA5"/>
<organism evidence="12">
    <name type="scientific">Oryza nivara</name>
    <name type="common">Indian wild rice</name>
    <name type="synonym">Oryza sativa f. spontanea</name>
    <dbReference type="NCBI Taxonomy" id="4536"/>
    <lineage>
        <taxon>Eukaryota</taxon>
        <taxon>Viridiplantae</taxon>
        <taxon>Streptophyta</taxon>
        <taxon>Embryophyta</taxon>
        <taxon>Tracheophyta</taxon>
        <taxon>Spermatophyta</taxon>
        <taxon>Magnoliopsida</taxon>
        <taxon>Liliopsida</taxon>
        <taxon>Poales</taxon>
        <taxon>Poaceae</taxon>
        <taxon>BOP clade</taxon>
        <taxon>Oryzoideae</taxon>
        <taxon>Oryzeae</taxon>
        <taxon>Oryzinae</taxon>
        <taxon>Oryza</taxon>
    </lineage>
</organism>
<keyword evidence="6" id="KW-0238">DNA-binding</keyword>
<evidence type="ECO:0000256" key="3">
    <source>
        <dbReference type="ARBA" id="ARBA00022553"/>
    </source>
</evidence>
<comment type="subcellular location">
    <subcellularLocation>
        <location evidence="1">Nucleus</location>
    </subcellularLocation>
</comment>
<evidence type="ECO:0000256" key="10">
    <source>
        <dbReference type="SAM" id="MobiDB-lite"/>
    </source>
</evidence>
<dbReference type="FunFam" id="1.10.10.10:FF:000037">
    <property type="entry name" value="Heat stress transcription factor B-4"/>
    <property type="match status" value="1"/>
</dbReference>
<evidence type="ECO:0000256" key="5">
    <source>
        <dbReference type="ARBA" id="ARBA00023016"/>
    </source>
</evidence>
<dbReference type="SMART" id="SM00415">
    <property type="entry name" value="HSF"/>
    <property type="match status" value="1"/>
</dbReference>
<evidence type="ECO:0000256" key="2">
    <source>
        <dbReference type="ARBA" id="ARBA00011233"/>
    </source>
</evidence>
<evidence type="ECO:0000256" key="4">
    <source>
        <dbReference type="ARBA" id="ARBA00023015"/>
    </source>
</evidence>
<dbReference type="SUPFAM" id="SSF46785">
    <property type="entry name" value="Winged helix' DNA-binding domain"/>
    <property type="match status" value="1"/>
</dbReference>
<dbReference type="GO" id="GO:0003700">
    <property type="term" value="F:DNA-binding transcription factor activity"/>
    <property type="evidence" value="ECO:0007669"/>
    <property type="project" value="InterPro"/>
</dbReference>
<keyword evidence="8" id="KW-0539">Nucleus</keyword>